<dbReference type="GO" id="GO:0016020">
    <property type="term" value="C:membrane"/>
    <property type="evidence" value="ECO:0007669"/>
    <property type="project" value="UniProtKB-SubCell"/>
</dbReference>
<feature type="domain" description="Peptidase S54 rhomboid" evidence="6">
    <location>
        <begin position="142"/>
        <end position="298"/>
    </location>
</feature>
<dbReference type="eggNOG" id="arCOG01771">
    <property type="taxonomic scope" value="Archaea"/>
</dbReference>
<dbReference type="EMBL" id="BATA01000041">
    <property type="protein sequence ID" value="GAD52969.1"/>
    <property type="molecule type" value="Genomic_DNA"/>
</dbReference>
<comment type="subcellular location">
    <subcellularLocation>
        <location evidence="1">Membrane</location>
        <topology evidence="1">Multi-pass membrane protein</topology>
    </subcellularLocation>
</comment>
<keyword evidence="2 5" id="KW-0812">Transmembrane</keyword>
<accession>U3A5P2</accession>
<dbReference type="GO" id="GO:0004252">
    <property type="term" value="F:serine-type endopeptidase activity"/>
    <property type="evidence" value="ECO:0007669"/>
    <property type="project" value="InterPro"/>
</dbReference>
<keyword evidence="4 5" id="KW-0472">Membrane</keyword>
<evidence type="ECO:0000256" key="4">
    <source>
        <dbReference type="ARBA" id="ARBA00023136"/>
    </source>
</evidence>
<feature type="transmembrane region" description="Helical" evidence="5">
    <location>
        <begin position="127"/>
        <end position="148"/>
    </location>
</feature>
<sequence>MVSTVLLAGGAGALVCWLLVLAAALARALRPGMALRAGLPLGALVGLGVAIVAGLAPATALAPAVVLGTLVSLACVRALDGVGDEWSRRLRTRFLFGVPWGTLVVVAGVAGFYLIVQQGWSHPTDPLSLPFTSWSYLYPLGVLTAPFAHAGLSHITGNLIGTVVYAPLAEYAWSHYPTRRGESTFGSLRTNPLVRICCFLVAVAVVAVLTSALAWGPIIGFSGVVFALGAFALTRYPVAVVAASAASGFASTLYDALRDPIVVASAGPSYGGPWWAGVAVQGHATGVFIGVLLGALVVSARDERPSGFRLWGAAVVYAASVPLYVIWWYRGPSTYVLFRGLGVLFVVALGLFVAAGVRARSGSLLARFNTGLTRRQVATLCLCFPLLVTAMVAVPVNVTTVAPGAGAGVGASGGASANASTGADDAIHVRGYTVTYAEDVPNERVGALDLDLWNESTSVNASGVIVSNPGRAIWTQAVSATSLAYSGRASVRVGGVGWSETVTADRSGWAPVGASDVYRVALDGPDGDRTLAYTSANETATPVIAGRNVTVANTPDGFALVVSHANETLGRTPIPAENATATAGGLGFGHAGKYLVAAHNGTRLTIATRETYD</sequence>
<evidence type="ECO:0000259" key="6">
    <source>
        <dbReference type="Pfam" id="PF01694"/>
    </source>
</evidence>
<dbReference type="OrthoDB" id="205691at2157"/>
<feature type="transmembrane region" description="Helical" evidence="5">
    <location>
        <begin position="274"/>
        <end position="298"/>
    </location>
</feature>
<protein>
    <recommendedName>
        <fullName evidence="6">Peptidase S54 rhomboid domain-containing protein</fullName>
    </recommendedName>
</protein>
<keyword evidence="8" id="KW-1185">Reference proteome</keyword>
<evidence type="ECO:0000256" key="2">
    <source>
        <dbReference type="ARBA" id="ARBA00022692"/>
    </source>
</evidence>
<evidence type="ECO:0000256" key="3">
    <source>
        <dbReference type="ARBA" id="ARBA00022989"/>
    </source>
</evidence>
<feature type="transmembrane region" description="Helical" evidence="5">
    <location>
        <begin position="94"/>
        <end position="115"/>
    </location>
</feature>
<evidence type="ECO:0000313" key="8">
    <source>
        <dbReference type="Proteomes" id="UP000016986"/>
    </source>
</evidence>
<dbReference type="SUPFAM" id="SSF144091">
    <property type="entry name" value="Rhomboid-like"/>
    <property type="match status" value="1"/>
</dbReference>
<comment type="caution">
    <text evidence="7">The sequence shown here is derived from an EMBL/GenBank/DDBJ whole genome shotgun (WGS) entry which is preliminary data.</text>
</comment>
<evidence type="ECO:0000256" key="1">
    <source>
        <dbReference type="ARBA" id="ARBA00004141"/>
    </source>
</evidence>
<dbReference type="AlphaFoldDB" id="U3A5P2"/>
<feature type="transmembrane region" description="Helical" evidence="5">
    <location>
        <begin position="335"/>
        <end position="357"/>
    </location>
</feature>
<organism evidence="7 8">
    <name type="scientific">Halarchaeum acidiphilum MH1-52-1</name>
    <dbReference type="NCBI Taxonomy" id="1261545"/>
    <lineage>
        <taxon>Archaea</taxon>
        <taxon>Methanobacteriati</taxon>
        <taxon>Methanobacteriota</taxon>
        <taxon>Stenosarchaea group</taxon>
        <taxon>Halobacteria</taxon>
        <taxon>Halobacteriales</taxon>
        <taxon>Halobacteriaceae</taxon>
    </lineage>
</organism>
<dbReference type="RefSeq" id="WP_021780348.1">
    <property type="nucleotide sequence ID" value="NZ_BATA01000041.1"/>
</dbReference>
<dbReference type="InterPro" id="IPR035952">
    <property type="entry name" value="Rhomboid-like_sf"/>
</dbReference>
<dbReference type="Proteomes" id="UP000016986">
    <property type="component" value="Unassembled WGS sequence"/>
</dbReference>
<evidence type="ECO:0000313" key="7">
    <source>
        <dbReference type="EMBL" id="GAD52969.1"/>
    </source>
</evidence>
<reference evidence="7 8" key="1">
    <citation type="submission" date="2013-09" db="EMBL/GenBank/DDBJ databases">
        <title>Whole genome sequencing of Halarchaeum acidiphilum strain MH1-52-1.</title>
        <authorList>
            <person name="Shimane Y."/>
            <person name="Minegishi H."/>
            <person name="Nishi S."/>
            <person name="Echigo A."/>
            <person name="Shuto A."/>
            <person name="Konishi M."/>
            <person name="Ito T."/>
            <person name="Ohkuma M."/>
            <person name="Ohta Y."/>
            <person name="Nagano Y."/>
            <person name="Tsubouchi T."/>
            <person name="Mori K."/>
            <person name="Usui K."/>
            <person name="Kamekura M."/>
            <person name="Usami R."/>
            <person name="Takaki Y."/>
            <person name="Hatada Y."/>
        </authorList>
    </citation>
    <scope>NUCLEOTIDE SEQUENCE [LARGE SCALE GENOMIC DNA]</scope>
    <source>
        <strain evidence="7 8">JCM 16109</strain>
    </source>
</reference>
<feature type="transmembrane region" description="Helical" evidence="5">
    <location>
        <begin position="44"/>
        <end position="73"/>
    </location>
</feature>
<gene>
    <name evidence="7" type="ORF">MBEHAL_1729</name>
</gene>
<name>U3A5P2_9EURY</name>
<evidence type="ECO:0000256" key="5">
    <source>
        <dbReference type="SAM" id="Phobius"/>
    </source>
</evidence>
<proteinExistence type="predicted"/>
<dbReference type="Gene3D" id="1.20.1540.10">
    <property type="entry name" value="Rhomboid-like"/>
    <property type="match status" value="1"/>
</dbReference>
<dbReference type="InterPro" id="IPR022764">
    <property type="entry name" value="Peptidase_S54_rhomboid_dom"/>
</dbReference>
<feature type="transmembrane region" description="Helical" evidence="5">
    <location>
        <begin position="377"/>
        <end position="396"/>
    </location>
</feature>
<dbReference type="Pfam" id="PF01694">
    <property type="entry name" value="Rhomboid"/>
    <property type="match status" value="1"/>
</dbReference>
<keyword evidence="3 5" id="KW-1133">Transmembrane helix</keyword>
<feature type="transmembrane region" description="Helical" evidence="5">
    <location>
        <begin position="310"/>
        <end position="329"/>
    </location>
</feature>
<feature type="transmembrane region" description="Helical" evidence="5">
    <location>
        <begin position="193"/>
        <end position="215"/>
    </location>
</feature>